<dbReference type="KEGG" id="atq:GH723_05270"/>
<proteinExistence type="predicted"/>
<organism evidence="2 3">
    <name type="scientific">Actinomarinicola tropica</name>
    <dbReference type="NCBI Taxonomy" id="2789776"/>
    <lineage>
        <taxon>Bacteria</taxon>
        <taxon>Bacillati</taxon>
        <taxon>Actinomycetota</taxon>
        <taxon>Acidimicrobiia</taxon>
        <taxon>Acidimicrobiales</taxon>
        <taxon>Iamiaceae</taxon>
        <taxon>Actinomarinicola</taxon>
    </lineage>
</organism>
<dbReference type="CDD" id="cd00561">
    <property type="entry name" value="CobA_ACA"/>
    <property type="match status" value="1"/>
</dbReference>
<evidence type="ECO:0000313" key="2">
    <source>
        <dbReference type="EMBL" id="QGG94563.1"/>
    </source>
</evidence>
<accession>A0A5Q2RFT0</accession>
<gene>
    <name evidence="2" type="primary">cobO</name>
    <name evidence="2" type="ORF">GH723_05270</name>
</gene>
<evidence type="ECO:0000256" key="1">
    <source>
        <dbReference type="SAM" id="MobiDB-lite"/>
    </source>
</evidence>
<dbReference type="PANTHER" id="PTHR46638">
    <property type="entry name" value="CORRINOID ADENOSYLTRANSFERASE"/>
    <property type="match status" value="1"/>
</dbReference>
<dbReference type="Gene3D" id="3.40.50.300">
    <property type="entry name" value="P-loop containing nucleotide triphosphate hydrolases"/>
    <property type="match status" value="1"/>
</dbReference>
<evidence type="ECO:0000313" key="3">
    <source>
        <dbReference type="Proteomes" id="UP000334019"/>
    </source>
</evidence>
<keyword evidence="2" id="KW-0808">Transferase</keyword>
<dbReference type="EC" id="2.5.1.17" evidence="2"/>
<dbReference type="GO" id="GO:0009236">
    <property type="term" value="P:cobalamin biosynthetic process"/>
    <property type="evidence" value="ECO:0007669"/>
    <property type="project" value="InterPro"/>
</dbReference>
<protein>
    <submittedName>
        <fullName evidence="2">Cob(I)yrinic acid a,c-diamide adenosyltransferase</fullName>
        <ecNumber evidence="2">2.5.1.17</ecNumber>
    </submittedName>
</protein>
<feature type="region of interest" description="Disordered" evidence="1">
    <location>
        <begin position="1"/>
        <end position="30"/>
    </location>
</feature>
<dbReference type="Proteomes" id="UP000334019">
    <property type="component" value="Chromosome"/>
</dbReference>
<dbReference type="PIRSF" id="PIRSF015617">
    <property type="entry name" value="Adensltrnsf_CobA"/>
    <property type="match status" value="1"/>
</dbReference>
<keyword evidence="3" id="KW-1185">Reference proteome</keyword>
<dbReference type="SUPFAM" id="SSF52540">
    <property type="entry name" value="P-loop containing nucleoside triphosphate hydrolases"/>
    <property type="match status" value="1"/>
</dbReference>
<dbReference type="GO" id="GO:0008817">
    <property type="term" value="F:corrinoid adenosyltransferase activity"/>
    <property type="evidence" value="ECO:0007669"/>
    <property type="project" value="UniProtKB-EC"/>
</dbReference>
<feature type="compositionally biased region" description="Polar residues" evidence="1">
    <location>
        <begin position="1"/>
        <end position="13"/>
    </location>
</feature>
<dbReference type="NCBIfam" id="NF004637">
    <property type="entry name" value="PRK05986.1"/>
    <property type="match status" value="1"/>
</dbReference>
<dbReference type="PANTHER" id="PTHR46638:SF1">
    <property type="entry name" value="CORRINOID ADENOSYLTRANSFERASE"/>
    <property type="match status" value="1"/>
</dbReference>
<sequence length="201" mass="21850">MSDSPTSRSTEGTPTDAAPTEDPRPDGLRRAPSVVVVNTGNGKGKSSAAVGVMVRGVARGWKVGVVQFLKSGDWKTGEEKVGRQLGIDWCAIGEGFTWESENLSEDEAVAQQAWARSKEMIDGGEHHLVVLDEITYPMNWGWISTDEVVRTIAERPEHVNVVCTGRDAPQALVDVADTVTDMTEVKHAYQKGLRAKKGIDY</sequence>
<dbReference type="RefSeq" id="WP_153758669.1">
    <property type="nucleotide sequence ID" value="NZ_CP045851.1"/>
</dbReference>
<dbReference type="EMBL" id="CP045851">
    <property type="protein sequence ID" value="QGG94563.1"/>
    <property type="molecule type" value="Genomic_DNA"/>
</dbReference>
<dbReference type="InterPro" id="IPR003724">
    <property type="entry name" value="CblAdoTrfase_CobA"/>
</dbReference>
<dbReference type="AlphaFoldDB" id="A0A5Q2RFT0"/>
<name>A0A5Q2RFT0_9ACTN</name>
<reference evidence="2 3" key="1">
    <citation type="submission" date="2019-11" db="EMBL/GenBank/DDBJ databases">
        <authorList>
            <person name="He Y."/>
        </authorList>
    </citation>
    <scope>NUCLEOTIDE SEQUENCE [LARGE SCALE GENOMIC DNA]</scope>
    <source>
        <strain evidence="2 3">SCSIO 58843</strain>
    </source>
</reference>
<dbReference type="InterPro" id="IPR027417">
    <property type="entry name" value="P-loop_NTPase"/>
</dbReference>
<dbReference type="Pfam" id="PF02572">
    <property type="entry name" value="CobA_CobO_BtuR"/>
    <property type="match status" value="1"/>
</dbReference>
<dbReference type="NCBIfam" id="TIGR00708">
    <property type="entry name" value="cobA"/>
    <property type="match status" value="1"/>
</dbReference>
<dbReference type="GO" id="GO:0005524">
    <property type="term" value="F:ATP binding"/>
    <property type="evidence" value="ECO:0007669"/>
    <property type="project" value="InterPro"/>
</dbReference>